<reference evidence="2" key="1">
    <citation type="submission" date="2021-04" db="EMBL/GenBank/DDBJ databases">
        <title>Genomic sequence of Actinosynnema pretiosum subsp. pretiosum ATCC 31280 (C-14919).</title>
        <authorList>
            <person name="Bai L."/>
            <person name="Wang X."/>
            <person name="Xiao Y."/>
        </authorList>
    </citation>
    <scope>NUCLEOTIDE SEQUENCE</scope>
    <source>
        <strain evidence="2">ATCC 31280</strain>
    </source>
</reference>
<dbReference type="EMBL" id="CP073249">
    <property type="protein sequence ID" value="QUF07381.1"/>
    <property type="molecule type" value="Genomic_DNA"/>
</dbReference>
<evidence type="ECO:0000313" key="3">
    <source>
        <dbReference type="Proteomes" id="UP000677152"/>
    </source>
</evidence>
<protein>
    <submittedName>
        <fullName evidence="2">Uncharacterized protein</fullName>
    </submittedName>
</protein>
<accession>A0AA45R6T5</accession>
<dbReference type="Proteomes" id="UP000677152">
    <property type="component" value="Chromosome"/>
</dbReference>
<feature type="compositionally biased region" description="Basic residues" evidence="1">
    <location>
        <begin position="46"/>
        <end position="55"/>
    </location>
</feature>
<evidence type="ECO:0000256" key="1">
    <source>
        <dbReference type="SAM" id="MobiDB-lite"/>
    </source>
</evidence>
<gene>
    <name evidence="2" type="ORF">KCV87_15945</name>
</gene>
<name>A0AA45R6T5_9PSEU</name>
<organism evidence="2 3">
    <name type="scientific">Actinosynnema pretiosum subsp. pretiosum</name>
    <dbReference type="NCBI Taxonomy" id="103721"/>
    <lineage>
        <taxon>Bacteria</taxon>
        <taxon>Bacillati</taxon>
        <taxon>Actinomycetota</taxon>
        <taxon>Actinomycetes</taxon>
        <taxon>Pseudonocardiales</taxon>
        <taxon>Pseudonocardiaceae</taxon>
        <taxon>Actinosynnema</taxon>
    </lineage>
</organism>
<evidence type="ECO:0000313" key="2">
    <source>
        <dbReference type="EMBL" id="QUF07381.1"/>
    </source>
</evidence>
<sequence>MTDYPNTSDTRTTADPAVELNTRGNPMLLEETLARSRMRDAEAFARQHRQHRQARRASTAARWRRLATWADRRALNTA</sequence>
<dbReference type="AlphaFoldDB" id="A0AA45R6T5"/>
<feature type="region of interest" description="Disordered" evidence="1">
    <location>
        <begin position="41"/>
        <end position="62"/>
    </location>
</feature>
<proteinExistence type="predicted"/>